<keyword evidence="2" id="KW-1185">Reference proteome</keyword>
<organism evidence="1 2">
    <name type="scientific">Populus alba</name>
    <name type="common">White poplar</name>
    <dbReference type="NCBI Taxonomy" id="43335"/>
    <lineage>
        <taxon>Eukaryota</taxon>
        <taxon>Viridiplantae</taxon>
        <taxon>Streptophyta</taxon>
        <taxon>Embryophyta</taxon>
        <taxon>Tracheophyta</taxon>
        <taxon>Spermatophyta</taxon>
        <taxon>Magnoliopsida</taxon>
        <taxon>eudicotyledons</taxon>
        <taxon>Gunneridae</taxon>
        <taxon>Pentapetalae</taxon>
        <taxon>rosids</taxon>
        <taxon>fabids</taxon>
        <taxon>Malpighiales</taxon>
        <taxon>Salicaceae</taxon>
        <taxon>Saliceae</taxon>
        <taxon>Populus</taxon>
    </lineage>
</organism>
<dbReference type="Proteomes" id="UP000309997">
    <property type="component" value="Unassembled WGS sequence"/>
</dbReference>
<name>A0ACC4B4F7_POPAL</name>
<reference evidence="1 2" key="1">
    <citation type="journal article" date="2024" name="Plant Biotechnol. J.">
        <title>Genome and CRISPR/Cas9 system of a widespread forest tree (Populus alba) in the world.</title>
        <authorList>
            <person name="Liu Y.J."/>
            <person name="Jiang P.F."/>
            <person name="Han X.M."/>
            <person name="Li X.Y."/>
            <person name="Wang H.M."/>
            <person name="Wang Y.J."/>
            <person name="Wang X.X."/>
            <person name="Zeng Q.Y."/>
        </authorList>
    </citation>
    <scope>NUCLEOTIDE SEQUENCE [LARGE SCALE GENOMIC DNA]</scope>
    <source>
        <strain evidence="2">cv. PAL-ZL1</strain>
    </source>
</reference>
<sequence>MTKSKVKSSITRSSMDNFRLQSNRHTSASHTSRDQSRSCSPIHPTSPTFTPPYTKAALADFTVFSSDARVSSRRKNISMRKKGSPAPSGHNGDFSGCSKSTPLVSDPNSKCHGVAHLSRPCPSSGDIASTSSTVPSMFCPGIFLSPVGATHVSPAIGTPQTGNSTSSPINNSPGSPHSLSPTLVHFPTYSSSASCHLQESDVSEIDVHWKHCLIGFVAGKCPGYAALLSYINRLKSRNKKRSHEPPTGSASPNPSTEIAAVVQQVQHCAGPSKDLQEDPMTTEAATAEVMSTQAPDRKRSKVAVTEPPGSISHRSVAIDTASTAPPKRQYITRSKAAAIRQSKAPAAAFQYHHRCLEGLVVIPGCDMRPFLVLAVLLFCLFICWVYAGWLDSGCGFTGFSSLLYADSPGYRCWGPSLLVGYYGPRGWSGAASRSYALPVRVTVSWWVDKPDMLGFFEPLMCTSLAFPVGLKWLVTQLIFFHVYCCLTELLLPLETKVMLSGPSRIPLWLLSNAALEELCYGLEAGRVLLHAAYDIFCMGVAAVLMQSYPAGALSLLYMGAVFFGSTLLVLLLFYAECFVPGFLRWG</sequence>
<gene>
    <name evidence="1" type="ORF">D5086_027160</name>
</gene>
<comment type="caution">
    <text evidence="1">The sequence shown here is derived from an EMBL/GenBank/DDBJ whole genome shotgun (WGS) entry which is preliminary data.</text>
</comment>
<protein>
    <submittedName>
        <fullName evidence="1">Uncharacterized protein</fullName>
    </submittedName>
</protein>
<evidence type="ECO:0000313" key="2">
    <source>
        <dbReference type="Proteomes" id="UP000309997"/>
    </source>
</evidence>
<evidence type="ECO:0000313" key="1">
    <source>
        <dbReference type="EMBL" id="KAL3573256.1"/>
    </source>
</evidence>
<proteinExistence type="predicted"/>
<dbReference type="EMBL" id="RCHU02000014">
    <property type="protein sequence ID" value="KAL3573256.1"/>
    <property type="molecule type" value="Genomic_DNA"/>
</dbReference>
<accession>A0ACC4B4F7</accession>